<dbReference type="PANTHER" id="PTHR43386:SF1">
    <property type="entry name" value="D,D-DIPEPTIDE TRANSPORT SYSTEM PERMEASE PROTEIN DDPC-RELATED"/>
    <property type="match status" value="1"/>
</dbReference>
<feature type="transmembrane region" description="Helical" evidence="7">
    <location>
        <begin position="136"/>
        <end position="154"/>
    </location>
</feature>
<protein>
    <submittedName>
        <fullName evidence="9">Peptide/nickel transport system permease protein</fullName>
    </submittedName>
</protein>
<evidence type="ECO:0000256" key="4">
    <source>
        <dbReference type="ARBA" id="ARBA00022692"/>
    </source>
</evidence>
<keyword evidence="5 7" id="KW-1133">Transmembrane helix</keyword>
<dbReference type="GO" id="GO:0005886">
    <property type="term" value="C:plasma membrane"/>
    <property type="evidence" value="ECO:0007669"/>
    <property type="project" value="UniProtKB-SubCell"/>
</dbReference>
<dbReference type="GeneID" id="93278800"/>
<dbReference type="EMBL" id="FOIM01000012">
    <property type="protein sequence ID" value="SET72482.1"/>
    <property type="molecule type" value="Genomic_DNA"/>
</dbReference>
<evidence type="ECO:0000259" key="8">
    <source>
        <dbReference type="PROSITE" id="PS50928"/>
    </source>
</evidence>
<dbReference type="GO" id="GO:0055085">
    <property type="term" value="P:transmembrane transport"/>
    <property type="evidence" value="ECO:0007669"/>
    <property type="project" value="InterPro"/>
</dbReference>
<gene>
    <name evidence="9" type="ORF">SAMN05216313_112106</name>
</gene>
<dbReference type="RefSeq" id="WP_092364366.1">
    <property type="nucleotide sequence ID" value="NZ_CAJJSN010000001.1"/>
</dbReference>
<dbReference type="Gene3D" id="1.10.3720.10">
    <property type="entry name" value="MetI-like"/>
    <property type="match status" value="1"/>
</dbReference>
<dbReference type="PROSITE" id="PS50928">
    <property type="entry name" value="ABC_TM1"/>
    <property type="match status" value="1"/>
</dbReference>
<evidence type="ECO:0000256" key="6">
    <source>
        <dbReference type="ARBA" id="ARBA00023136"/>
    </source>
</evidence>
<name>A0A1I0GQB9_9FIRM</name>
<evidence type="ECO:0000313" key="10">
    <source>
        <dbReference type="Proteomes" id="UP000198508"/>
    </source>
</evidence>
<feature type="transmembrane region" description="Helical" evidence="7">
    <location>
        <begin position="98"/>
        <end position="124"/>
    </location>
</feature>
<dbReference type="STRING" id="460384.SAMN05216313_112106"/>
<feature type="transmembrane region" description="Helical" evidence="7">
    <location>
        <begin position="31"/>
        <end position="53"/>
    </location>
</feature>
<dbReference type="Pfam" id="PF12911">
    <property type="entry name" value="OppC_N"/>
    <property type="match status" value="1"/>
</dbReference>
<feature type="transmembrane region" description="Helical" evidence="7">
    <location>
        <begin position="261"/>
        <end position="282"/>
    </location>
</feature>
<dbReference type="SUPFAM" id="SSF161098">
    <property type="entry name" value="MetI-like"/>
    <property type="match status" value="1"/>
</dbReference>
<accession>A0A1I0GQB9</accession>
<organism evidence="9 10">
    <name type="scientific">Enterocloster lavalensis</name>
    <dbReference type="NCBI Taxonomy" id="460384"/>
    <lineage>
        <taxon>Bacteria</taxon>
        <taxon>Bacillati</taxon>
        <taxon>Bacillota</taxon>
        <taxon>Clostridia</taxon>
        <taxon>Lachnospirales</taxon>
        <taxon>Lachnospiraceae</taxon>
        <taxon>Enterocloster</taxon>
    </lineage>
</organism>
<evidence type="ECO:0000256" key="7">
    <source>
        <dbReference type="RuleBase" id="RU363032"/>
    </source>
</evidence>
<keyword evidence="4 7" id="KW-0812">Transmembrane</keyword>
<evidence type="ECO:0000256" key="2">
    <source>
        <dbReference type="ARBA" id="ARBA00022448"/>
    </source>
</evidence>
<dbReference type="InterPro" id="IPR025966">
    <property type="entry name" value="OppC_N"/>
</dbReference>
<dbReference type="InterPro" id="IPR035906">
    <property type="entry name" value="MetI-like_sf"/>
</dbReference>
<keyword evidence="3" id="KW-1003">Cell membrane</keyword>
<comment type="similarity">
    <text evidence="7">Belongs to the binding-protein-dependent transport system permease family.</text>
</comment>
<proteinExistence type="inferred from homology"/>
<comment type="subcellular location">
    <subcellularLocation>
        <location evidence="1 7">Cell membrane</location>
        <topology evidence="1 7">Multi-pass membrane protein</topology>
    </subcellularLocation>
</comment>
<sequence>MSKDKEYAEALSGPKNSLAYDTWRRLISNKAAVFGMAFMIFLILLAIFADFLFDYQTEVIAQNIPDRLIHPCLKYPFGTDEFGRNLLARVVHGSRMSLAVSFSSVAMSLAGGGFLGAISGYYGGKVDNLIMRITDILLAIPMTLFAIVIVAALGANTRNLAFALAASSVPIFARVVRGAVITVRDVEFVEAARAIGATNRTIICSHIIPNCLSPIIVQVTLRIASAIYNTAALSFLGMGVQAPAPEWGGLLAGGRTYIRDYSYLSIIPGIAIMLTVLALNLLGDGLRDALDPRLK</sequence>
<keyword evidence="6 7" id="KW-0472">Membrane</keyword>
<dbReference type="InterPro" id="IPR000515">
    <property type="entry name" value="MetI-like"/>
</dbReference>
<reference evidence="10" key="1">
    <citation type="submission" date="2016-10" db="EMBL/GenBank/DDBJ databases">
        <authorList>
            <person name="Varghese N."/>
            <person name="Submissions S."/>
        </authorList>
    </citation>
    <scope>NUCLEOTIDE SEQUENCE [LARGE SCALE GENOMIC DNA]</scope>
    <source>
        <strain evidence="10">NLAE-zl-G277</strain>
    </source>
</reference>
<feature type="domain" description="ABC transmembrane type-1" evidence="8">
    <location>
        <begin position="94"/>
        <end position="283"/>
    </location>
</feature>
<keyword evidence="10" id="KW-1185">Reference proteome</keyword>
<dbReference type="Pfam" id="PF00528">
    <property type="entry name" value="BPD_transp_1"/>
    <property type="match status" value="1"/>
</dbReference>
<dbReference type="PANTHER" id="PTHR43386">
    <property type="entry name" value="OLIGOPEPTIDE TRANSPORT SYSTEM PERMEASE PROTEIN APPC"/>
    <property type="match status" value="1"/>
</dbReference>
<evidence type="ECO:0000313" key="9">
    <source>
        <dbReference type="EMBL" id="SET72482.1"/>
    </source>
</evidence>
<evidence type="ECO:0000256" key="3">
    <source>
        <dbReference type="ARBA" id="ARBA00022475"/>
    </source>
</evidence>
<dbReference type="AlphaFoldDB" id="A0A1I0GQB9"/>
<evidence type="ECO:0000256" key="5">
    <source>
        <dbReference type="ARBA" id="ARBA00022989"/>
    </source>
</evidence>
<keyword evidence="2 7" id="KW-0813">Transport</keyword>
<dbReference type="Proteomes" id="UP000198508">
    <property type="component" value="Unassembled WGS sequence"/>
</dbReference>
<dbReference type="InterPro" id="IPR050366">
    <property type="entry name" value="BP-dependent_transpt_permease"/>
</dbReference>
<dbReference type="CDD" id="cd06261">
    <property type="entry name" value="TM_PBP2"/>
    <property type="match status" value="1"/>
</dbReference>
<evidence type="ECO:0000256" key="1">
    <source>
        <dbReference type="ARBA" id="ARBA00004651"/>
    </source>
</evidence>
<feature type="transmembrane region" description="Helical" evidence="7">
    <location>
        <begin position="160"/>
        <end position="176"/>
    </location>
</feature>